<accession>A0A1E1XJK2</accession>
<evidence type="ECO:0000313" key="1">
    <source>
        <dbReference type="EMBL" id="JAT99492.1"/>
    </source>
</evidence>
<name>A0A1E1XJK2_AMBSC</name>
<dbReference type="AlphaFoldDB" id="A0A1E1XJK2"/>
<feature type="non-terminal residue" evidence="1">
    <location>
        <position position="1"/>
    </location>
</feature>
<reference evidence="1" key="2">
    <citation type="journal article" date="2017" name="Front. Cell. Infect. Microbiol.">
        <title>Analysis of the Salivary Gland Transcriptome of Unfed and Partially Fed Amblyomma sculptum Ticks and Descriptive Proteome of the Saliva.</title>
        <authorList>
            <person name="Esteves E."/>
            <person name="Maruyama S.R."/>
            <person name="Kawahara R."/>
            <person name="Fujita A."/>
            <person name="Martins L.A."/>
            <person name="Righi A.A."/>
            <person name="Costa F.B."/>
            <person name="Palmisano G."/>
            <person name="Labruna M.B."/>
            <person name="Sa-Nunes A."/>
            <person name="Ribeiro J.M.C."/>
            <person name="Fogaca A.C."/>
        </authorList>
    </citation>
    <scope>NUCLEOTIDE SEQUENCE</scope>
</reference>
<reference evidence="1" key="1">
    <citation type="submission" date="2016-09" db="EMBL/GenBank/DDBJ databases">
        <authorList>
            <person name="Capua I."/>
            <person name="De Benedictis P."/>
            <person name="Joannis T."/>
            <person name="Lombin L.H."/>
            <person name="Cattoli G."/>
        </authorList>
    </citation>
    <scope>NUCLEOTIDE SEQUENCE</scope>
</reference>
<protein>
    <submittedName>
        <fullName evidence="1">Putative tick transposon</fullName>
    </submittedName>
</protein>
<organism evidence="1">
    <name type="scientific">Amblyomma sculptum</name>
    <name type="common">Tick</name>
    <dbReference type="NCBI Taxonomy" id="1581419"/>
    <lineage>
        <taxon>Eukaryota</taxon>
        <taxon>Metazoa</taxon>
        <taxon>Ecdysozoa</taxon>
        <taxon>Arthropoda</taxon>
        <taxon>Chelicerata</taxon>
        <taxon>Arachnida</taxon>
        <taxon>Acari</taxon>
        <taxon>Parasitiformes</taxon>
        <taxon>Ixodida</taxon>
        <taxon>Ixodoidea</taxon>
        <taxon>Ixodidae</taxon>
        <taxon>Amblyomminae</taxon>
        <taxon>Amblyomma</taxon>
    </lineage>
</organism>
<feature type="non-terminal residue" evidence="1">
    <location>
        <position position="215"/>
    </location>
</feature>
<dbReference type="EMBL" id="GFAA01003942">
    <property type="protein sequence ID" value="JAT99492.1"/>
    <property type="molecule type" value="mRNA"/>
</dbReference>
<proteinExistence type="evidence at transcript level"/>
<sequence length="215" mass="23751">VAVVGDAVLPGDISNILSKGPKFCQEPSVPGHELLALNRQIARKAAGEDQERCLLDGVDALMKTARTSACRSKDGWGKVVSFFQHNKLRLLQSDKEGGFVALTEEEYHRRAQDAIAKNFVEVKSSATRVKGKAAALCKDLVLDRLANDIVSTRCNALSVFFTAKTHKLNVPFRSVVSENGTWQHVLSKFLQKHLNSLQFQDPFLTKNSNEVVSFL</sequence>